<comment type="caution">
    <text evidence="2">The sequence shown here is derived from an EMBL/GenBank/DDBJ whole genome shotgun (WGS) entry which is preliminary data.</text>
</comment>
<accession>A0A3N0GIL4</accession>
<protein>
    <submittedName>
        <fullName evidence="2">Uncharacterized protein</fullName>
    </submittedName>
</protein>
<dbReference type="AlphaFoldDB" id="A0A3N0GIL4"/>
<feature type="region of interest" description="Disordered" evidence="1">
    <location>
        <begin position="401"/>
        <end position="436"/>
    </location>
</feature>
<dbReference type="Proteomes" id="UP000279994">
    <property type="component" value="Unassembled WGS sequence"/>
</dbReference>
<sequence>MYGENSGHLRDAMGALLREHRIQQRLGGKGTHTVPETTTLAEREELGRQIRRYRECVLTWSLQAVRAANPRADLGGTTVHSRGPAEELRFRLTEALTASSADLAPAVELTTEQQFATVEAWRQAARAAVLGEHDFPAGVRYSDLTDQQCMTVLKDAADVVRGLIALDRRYSNVPGWEKLHNQGWLGRAAETCAAHAGHDEPDYAVDRQGWQPKPEPMDGPAMPGLAGVMQAEYNLLLNLDEIPDARSLRVVMDSQRVITHEATLRVAEAESDLTSRWTARVTTYTKLVQETRDLGGVLGRNRAAGHGALAASRAQKLGPKPLTDPNQLRQLDRLFNRIDQRVYAAVEHGVRERLYFLRVPIARIDDHSPGPVKGQRQRYAPITSPAQTDLIAIVRNELRPGPIRLSPPDGSARSRADFDAAINHRPGDDPGPSLAL</sequence>
<name>A0A3N0GIL4_9ACTN</name>
<dbReference type="EMBL" id="RJSF01000047">
    <property type="protein sequence ID" value="RNM11880.1"/>
    <property type="molecule type" value="Genomic_DNA"/>
</dbReference>
<evidence type="ECO:0000313" key="3">
    <source>
        <dbReference type="Proteomes" id="UP000279994"/>
    </source>
</evidence>
<organism evidence="2 3">
    <name type="scientific">Nocardioides pocheonensis</name>
    <dbReference type="NCBI Taxonomy" id="661485"/>
    <lineage>
        <taxon>Bacteria</taxon>
        <taxon>Bacillati</taxon>
        <taxon>Actinomycetota</taxon>
        <taxon>Actinomycetes</taxon>
        <taxon>Propionibacteriales</taxon>
        <taxon>Nocardioidaceae</taxon>
        <taxon>Nocardioides</taxon>
    </lineage>
</organism>
<reference evidence="2 3" key="1">
    <citation type="submission" date="2018-11" db="EMBL/GenBank/DDBJ databases">
        <authorList>
            <person name="Li F."/>
        </authorList>
    </citation>
    <scope>NUCLEOTIDE SEQUENCE [LARGE SCALE GENOMIC DNA]</scope>
    <source>
        <strain evidence="2 3">Gsoil 818</strain>
    </source>
</reference>
<evidence type="ECO:0000256" key="1">
    <source>
        <dbReference type="SAM" id="MobiDB-lite"/>
    </source>
</evidence>
<proteinExistence type="predicted"/>
<gene>
    <name evidence="2" type="ORF">EFL26_22350</name>
</gene>
<keyword evidence="3" id="KW-1185">Reference proteome</keyword>
<dbReference type="RefSeq" id="WP_123225115.1">
    <property type="nucleotide sequence ID" value="NZ_RJSF01000047.1"/>
</dbReference>
<evidence type="ECO:0000313" key="2">
    <source>
        <dbReference type="EMBL" id="RNM11880.1"/>
    </source>
</evidence>
<dbReference type="OrthoDB" id="3759182at2"/>